<evidence type="ECO:0000259" key="4">
    <source>
        <dbReference type="Pfam" id="PF16220"/>
    </source>
</evidence>
<dbReference type="Gene3D" id="2.60.120.1440">
    <property type="match status" value="1"/>
</dbReference>
<dbReference type="InterPro" id="IPR006860">
    <property type="entry name" value="FecR"/>
</dbReference>
<feature type="region of interest" description="Disordered" evidence="1">
    <location>
        <begin position="1"/>
        <end position="23"/>
    </location>
</feature>
<evidence type="ECO:0008006" key="7">
    <source>
        <dbReference type="Google" id="ProtNLM"/>
    </source>
</evidence>
<dbReference type="InterPro" id="IPR032623">
    <property type="entry name" value="FecR_N"/>
</dbReference>
<feature type="domain" description="FecR N-terminal" evidence="4">
    <location>
        <begin position="25"/>
        <end position="60"/>
    </location>
</feature>
<dbReference type="Pfam" id="PF16220">
    <property type="entry name" value="DUF4880"/>
    <property type="match status" value="1"/>
</dbReference>
<name>A0A2D0AMN4_9SPHN</name>
<dbReference type="Proteomes" id="UP000197097">
    <property type="component" value="Unassembled WGS sequence"/>
</dbReference>
<evidence type="ECO:0000313" key="6">
    <source>
        <dbReference type="Proteomes" id="UP000197097"/>
    </source>
</evidence>
<dbReference type="GO" id="GO:0016989">
    <property type="term" value="F:sigma factor antagonist activity"/>
    <property type="evidence" value="ECO:0007669"/>
    <property type="project" value="TreeGrafter"/>
</dbReference>
<dbReference type="EMBL" id="NISJ01000009">
    <property type="protein sequence ID" value="OWQ94306.1"/>
    <property type="molecule type" value="Genomic_DNA"/>
</dbReference>
<evidence type="ECO:0000256" key="2">
    <source>
        <dbReference type="SAM" id="Phobius"/>
    </source>
</evidence>
<dbReference type="AlphaFoldDB" id="A0A2D0AMN4"/>
<feature type="transmembrane region" description="Helical" evidence="2">
    <location>
        <begin position="93"/>
        <end position="112"/>
    </location>
</feature>
<comment type="caution">
    <text evidence="5">The sequence shown here is derived from an EMBL/GenBank/DDBJ whole genome shotgun (WGS) entry which is preliminary data.</text>
</comment>
<keyword evidence="2" id="KW-1133">Transmembrane helix</keyword>
<reference evidence="5 6" key="1">
    <citation type="journal article" date="2002" name="Int. J. Syst. Evol. Microbiol.">
        <title>Sphingopyxis witflariensis sp. nov., isolated from activated sludge.</title>
        <authorList>
            <person name="Kampfer P."/>
            <person name="Witzenberger R."/>
            <person name="Denner E.B."/>
            <person name="Busse H.J."/>
            <person name="Neef A."/>
        </authorList>
    </citation>
    <scope>NUCLEOTIDE SEQUENCE [LARGE SCALE GENOMIC DNA]</scope>
    <source>
        <strain evidence="5 6">DSM 14551</strain>
    </source>
</reference>
<keyword evidence="6" id="KW-1185">Reference proteome</keyword>
<dbReference type="PIRSF" id="PIRSF018266">
    <property type="entry name" value="FecR"/>
    <property type="match status" value="1"/>
</dbReference>
<sequence>MAYRSGDDRDPQGTDRPQVSDRDTEAGYWFARMRASDPDQDQAAFDEWCADPENAATYAAFKENWLLTGGIPPEQIGTLGEEPTAAAPNRARWALAAALILALSIGFTWVSLSNRDAAPIIAGNESGEIILEDGTRALLMDGASLKPDFSATERRVRLTGGRARFTVAHDAARPFRVEAAGSETTALGTIFEVDLTGTRPVIHLIQGSVEVHAKAKPQAPLRLRPGQRAEVADDTPRLIGTGETDAPLTMTSPIDEPAPTSFLVAERLPLGAVIDRANRVNATQIRVENPSLANRLVSGRFDVADAGALARKLAAALDLSVEIRADGFLLTPKINH</sequence>
<keyword evidence="2" id="KW-0472">Membrane</keyword>
<organism evidence="5 6">
    <name type="scientific">Sphingopyxis witflariensis</name>
    <dbReference type="NCBI Taxonomy" id="173675"/>
    <lineage>
        <taxon>Bacteria</taxon>
        <taxon>Pseudomonadati</taxon>
        <taxon>Pseudomonadota</taxon>
        <taxon>Alphaproteobacteria</taxon>
        <taxon>Sphingomonadales</taxon>
        <taxon>Sphingomonadaceae</taxon>
        <taxon>Sphingopyxis</taxon>
    </lineage>
</organism>
<proteinExistence type="predicted"/>
<dbReference type="PANTHER" id="PTHR30273">
    <property type="entry name" value="PERIPLASMIC SIGNAL SENSOR AND SIGMA FACTOR ACTIVATOR FECR-RELATED"/>
    <property type="match status" value="1"/>
</dbReference>
<keyword evidence="2" id="KW-0812">Transmembrane</keyword>
<evidence type="ECO:0000313" key="5">
    <source>
        <dbReference type="EMBL" id="OWQ94306.1"/>
    </source>
</evidence>
<gene>
    <name evidence="5" type="ORF">CDQ91_15045</name>
</gene>
<feature type="domain" description="FecR protein" evidence="3">
    <location>
        <begin position="124"/>
        <end position="210"/>
    </location>
</feature>
<dbReference type="Pfam" id="PF04773">
    <property type="entry name" value="FecR"/>
    <property type="match status" value="1"/>
</dbReference>
<protein>
    <recommendedName>
        <fullName evidence="7">Iron dicitrate transport regulator FecR</fullName>
    </recommendedName>
</protein>
<evidence type="ECO:0000256" key="1">
    <source>
        <dbReference type="SAM" id="MobiDB-lite"/>
    </source>
</evidence>
<dbReference type="InterPro" id="IPR012373">
    <property type="entry name" value="Ferrdict_sens_TM"/>
</dbReference>
<accession>A0A2D0AMN4</accession>
<evidence type="ECO:0000259" key="3">
    <source>
        <dbReference type="Pfam" id="PF04773"/>
    </source>
</evidence>
<dbReference type="PANTHER" id="PTHR30273:SF2">
    <property type="entry name" value="PROTEIN FECR"/>
    <property type="match status" value="1"/>
</dbReference>